<evidence type="ECO:0000256" key="3">
    <source>
        <dbReference type="ARBA" id="ARBA00022516"/>
    </source>
</evidence>
<keyword evidence="5" id="KW-0479">Metal-binding</keyword>
<keyword evidence="10" id="KW-0443">Lipid metabolism</keyword>
<evidence type="ECO:0000256" key="12">
    <source>
        <dbReference type="ARBA" id="ARBA00023264"/>
    </source>
</evidence>
<organism evidence="14 15">
    <name type="scientific">Chamaesiphon polymorphus CCALA 037</name>
    <dbReference type="NCBI Taxonomy" id="2107692"/>
    <lineage>
        <taxon>Bacteria</taxon>
        <taxon>Bacillati</taxon>
        <taxon>Cyanobacteriota</taxon>
        <taxon>Cyanophyceae</taxon>
        <taxon>Gomontiellales</taxon>
        <taxon>Chamaesiphonaceae</taxon>
        <taxon>Chamaesiphon</taxon>
    </lineage>
</organism>
<dbReference type="GO" id="GO:0005886">
    <property type="term" value="C:plasma membrane"/>
    <property type="evidence" value="ECO:0007669"/>
    <property type="project" value="TreeGrafter"/>
</dbReference>
<dbReference type="InterPro" id="IPR005218">
    <property type="entry name" value="Diacylglycerol/lipid_kinase"/>
</dbReference>
<evidence type="ECO:0000313" key="14">
    <source>
        <dbReference type="EMBL" id="PSB56560.1"/>
    </source>
</evidence>
<keyword evidence="6" id="KW-0547">Nucleotide-binding</keyword>
<evidence type="ECO:0000256" key="7">
    <source>
        <dbReference type="ARBA" id="ARBA00022777"/>
    </source>
</evidence>
<evidence type="ECO:0000256" key="11">
    <source>
        <dbReference type="ARBA" id="ARBA00023209"/>
    </source>
</evidence>
<comment type="similarity">
    <text evidence="2">Belongs to the diacylglycerol/lipid kinase family.</text>
</comment>
<name>A0A2T1GG02_9CYAN</name>
<keyword evidence="12" id="KW-1208">Phospholipid metabolism</keyword>
<gene>
    <name evidence="14" type="ORF">C7B77_11430</name>
</gene>
<dbReference type="RefSeq" id="WP_106304351.1">
    <property type="nucleotide sequence ID" value="NZ_PVWO01000119.1"/>
</dbReference>
<dbReference type="Proteomes" id="UP000238937">
    <property type="component" value="Unassembled WGS sequence"/>
</dbReference>
<keyword evidence="7 14" id="KW-0418">Kinase</keyword>
<dbReference type="Gene3D" id="3.40.50.10330">
    <property type="entry name" value="Probable inorganic polyphosphate/atp-NAD kinase, domain 1"/>
    <property type="match status" value="1"/>
</dbReference>
<evidence type="ECO:0000256" key="1">
    <source>
        <dbReference type="ARBA" id="ARBA00001946"/>
    </source>
</evidence>
<evidence type="ECO:0000256" key="4">
    <source>
        <dbReference type="ARBA" id="ARBA00022679"/>
    </source>
</evidence>
<dbReference type="NCBIfam" id="TIGR00147">
    <property type="entry name" value="YegS/Rv2252/BmrU family lipid kinase"/>
    <property type="match status" value="1"/>
</dbReference>
<dbReference type="Pfam" id="PF19279">
    <property type="entry name" value="YegS_C"/>
    <property type="match status" value="1"/>
</dbReference>
<dbReference type="GO" id="GO:0004143">
    <property type="term" value="F:ATP-dependent diacylglycerol kinase activity"/>
    <property type="evidence" value="ECO:0007669"/>
    <property type="project" value="TreeGrafter"/>
</dbReference>
<dbReference type="InterPro" id="IPR045540">
    <property type="entry name" value="YegS/DAGK_C"/>
</dbReference>
<comment type="caution">
    <text evidence="14">The sequence shown here is derived from an EMBL/GenBank/DDBJ whole genome shotgun (WGS) entry which is preliminary data.</text>
</comment>
<dbReference type="EMBL" id="PVWO01000119">
    <property type="protein sequence ID" value="PSB56560.1"/>
    <property type="molecule type" value="Genomic_DNA"/>
</dbReference>
<evidence type="ECO:0000256" key="5">
    <source>
        <dbReference type="ARBA" id="ARBA00022723"/>
    </source>
</evidence>
<dbReference type="PROSITE" id="PS50146">
    <property type="entry name" value="DAGK"/>
    <property type="match status" value="1"/>
</dbReference>
<dbReference type="Pfam" id="PF00781">
    <property type="entry name" value="DAGK_cat"/>
    <property type="match status" value="1"/>
</dbReference>
<evidence type="ECO:0000313" key="15">
    <source>
        <dbReference type="Proteomes" id="UP000238937"/>
    </source>
</evidence>
<dbReference type="PANTHER" id="PTHR12358:SF106">
    <property type="entry name" value="LIPID KINASE YEGS"/>
    <property type="match status" value="1"/>
</dbReference>
<accession>A0A2T1GG02</accession>
<evidence type="ECO:0000256" key="9">
    <source>
        <dbReference type="ARBA" id="ARBA00022842"/>
    </source>
</evidence>
<dbReference type="AlphaFoldDB" id="A0A2T1GG02"/>
<dbReference type="GO" id="GO:0008654">
    <property type="term" value="P:phospholipid biosynthetic process"/>
    <property type="evidence" value="ECO:0007669"/>
    <property type="project" value="UniProtKB-KW"/>
</dbReference>
<proteinExistence type="inferred from homology"/>
<protein>
    <submittedName>
        <fullName evidence="14">Diacylglycerol kinase</fullName>
    </submittedName>
</protein>
<dbReference type="InterPro" id="IPR016064">
    <property type="entry name" value="NAD/diacylglycerol_kinase_sf"/>
</dbReference>
<keyword evidence="11" id="KW-0594">Phospholipid biosynthesis</keyword>
<comment type="cofactor">
    <cofactor evidence="1">
        <name>Mg(2+)</name>
        <dbReference type="ChEBI" id="CHEBI:18420"/>
    </cofactor>
</comment>
<evidence type="ECO:0000256" key="6">
    <source>
        <dbReference type="ARBA" id="ARBA00022741"/>
    </source>
</evidence>
<keyword evidence="3" id="KW-0444">Lipid biosynthesis</keyword>
<dbReference type="Gene3D" id="2.60.200.40">
    <property type="match status" value="1"/>
</dbReference>
<feature type="domain" description="DAGKc" evidence="13">
    <location>
        <begin position="6"/>
        <end position="137"/>
    </location>
</feature>
<dbReference type="GO" id="GO:0046872">
    <property type="term" value="F:metal ion binding"/>
    <property type="evidence" value="ECO:0007669"/>
    <property type="project" value="UniProtKB-KW"/>
</dbReference>
<dbReference type="GO" id="GO:0005524">
    <property type="term" value="F:ATP binding"/>
    <property type="evidence" value="ECO:0007669"/>
    <property type="project" value="UniProtKB-KW"/>
</dbReference>
<sequence>MRVSLTPNLQVLIIYNPTAGQSPNLKNTLDRVANLWRDLGWQVQIAATTAPGDATTKAQIAAQSGYNAVVAAGGDGTVNEVMNGLVGTETALGVLPLGTVNIWAREMGLSMDMLKAAESIAKSELTKIDVGMAGDRYFLLMAGIGFDAAVTATVRSDEKKILGAIAYVKQAVQIAWNFRGVRLKLRVDGKRIRGKILMVIIGNSQLYGGVVKFTAHATIDDGLLDVCVIKGRGMLSAPRRLISIFARHYNRDPRVQYYQAKEVEIRNKRGKHLPIQVDGDYLGATPMNFRVVPESLWIMVPPNADRSLWRSVEG</sequence>
<keyword evidence="9" id="KW-0460">Magnesium</keyword>
<keyword evidence="8" id="KW-0067">ATP-binding</keyword>
<evidence type="ECO:0000256" key="10">
    <source>
        <dbReference type="ARBA" id="ARBA00023098"/>
    </source>
</evidence>
<dbReference type="InterPro" id="IPR050187">
    <property type="entry name" value="Lipid_Phosphate_FormReg"/>
</dbReference>
<evidence type="ECO:0000259" key="13">
    <source>
        <dbReference type="PROSITE" id="PS50146"/>
    </source>
</evidence>
<keyword evidence="15" id="KW-1185">Reference proteome</keyword>
<dbReference type="OrthoDB" id="142078at2"/>
<evidence type="ECO:0000256" key="2">
    <source>
        <dbReference type="ARBA" id="ARBA00005983"/>
    </source>
</evidence>
<reference evidence="14 15" key="1">
    <citation type="submission" date="2018-03" db="EMBL/GenBank/DDBJ databases">
        <title>The ancient ancestry and fast evolution of plastids.</title>
        <authorList>
            <person name="Moore K.R."/>
            <person name="Magnabosco C."/>
            <person name="Momper L."/>
            <person name="Gold D.A."/>
            <person name="Bosak T."/>
            <person name="Fournier G.P."/>
        </authorList>
    </citation>
    <scope>NUCLEOTIDE SEQUENCE [LARGE SCALE GENOMIC DNA]</scope>
    <source>
        <strain evidence="14 15">CCALA 037</strain>
    </source>
</reference>
<keyword evidence="4" id="KW-0808">Transferase</keyword>
<dbReference type="SUPFAM" id="SSF111331">
    <property type="entry name" value="NAD kinase/diacylglycerol kinase-like"/>
    <property type="match status" value="1"/>
</dbReference>
<dbReference type="SMART" id="SM00046">
    <property type="entry name" value="DAGKc"/>
    <property type="match status" value="1"/>
</dbReference>
<dbReference type="PANTHER" id="PTHR12358">
    <property type="entry name" value="SPHINGOSINE KINASE"/>
    <property type="match status" value="1"/>
</dbReference>
<dbReference type="InterPro" id="IPR017438">
    <property type="entry name" value="ATP-NAD_kinase_N"/>
</dbReference>
<evidence type="ECO:0000256" key="8">
    <source>
        <dbReference type="ARBA" id="ARBA00022840"/>
    </source>
</evidence>
<dbReference type="InterPro" id="IPR001206">
    <property type="entry name" value="Diacylglycerol_kinase_cat_dom"/>
</dbReference>